<keyword evidence="3" id="KW-1185">Reference proteome</keyword>
<evidence type="ECO:0000313" key="2">
    <source>
        <dbReference type="EMBL" id="SDD86590.1"/>
    </source>
</evidence>
<dbReference type="OrthoDB" id="5178407at2"/>
<dbReference type="GO" id="GO:0005524">
    <property type="term" value="F:ATP binding"/>
    <property type="evidence" value="ECO:0007669"/>
    <property type="project" value="InterPro"/>
</dbReference>
<reference evidence="3" key="1">
    <citation type="submission" date="2016-10" db="EMBL/GenBank/DDBJ databases">
        <authorList>
            <person name="Varghese N."/>
            <person name="Submissions S."/>
        </authorList>
    </citation>
    <scope>NUCLEOTIDE SEQUENCE [LARGE SCALE GENOMIC DNA]</scope>
    <source>
        <strain evidence="3">CGMCC 4.3516</strain>
    </source>
</reference>
<dbReference type="AlphaFoldDB" id="A0A1G6Y8A6"/>
<proteinExistence type="predicted"/>
<dbReference type="GO" id="GO:0003678">
    <property type="term" value="F:DNA helicase activity"/>
    <property type="evidence" value="ECO:0007669"/>
    <property type="project" value="InterPro"/>
</dbReference>
<gene>
    <name evidence="2" type="ORF">SAMN05216270_108192</name>
</gene>
<sequence>MSTLLTEAERRYLAAVLDEPDLALDQIQANDFAHPGYARVYQVVNDIHREQPTLEGPELIRAVAEQAAAPGLDADRLELLRAEAPDTEQLPFYVGMVLDASAQRELVTIAANQDHVEQYQKLFNTPWPDQAVAAIAPEAATRAGHEELLVASLMAYPEQARTLVGIVPPETVQDFRCRVAYEAVASAAWDGDYTSDVSLVWQIAKAQEIAKSLGDTPPTYIEPDASFVARLSRTEITDQTGLDTARHLLAQDLRHNLSATPEPELEQQIRVSPASIFANPAQIDPHAPPAPTPESGIAPQHGRAEGTR</sequence>
<dbReference type="RefSeq" id="WP_143014921.1">
    <property type="nucleotide sequence ID" value="NZ_FNAD01000008.1"/>
</dbReference>
<dbReference type="Gene3D" id="1.10.860.10">
    <property type="entry name" value="DNAb Helicase, Chain A"/>
    <property type="match status" value="1"/>
</dbReference>
<dbReference type="Proteomes" id="UP000198949">
    <property type="component" value="Unassembled WGS sequence"/>
</dbReference>
<evidence type="ECO:0000256" key="1">
    <source>
        <dbReference type="SAM" id="MobiDB-lite"/>
    </source>
</evidence>
<feature type="region of interest" description="Disordered" evidence="1">
    <location>
        <begin position="279"/>
        <end position="308"/>
    </location>
</feature>
<evidence type="ECO:0000313" key="3">
    <source>
        <dbReference type="Proteomes" id="UP000198949"/>
    </source>
</evidence>
<dbReference type="InterPro" id="IPR016136">
    <property type="entry name" value="DNA_helicase_N/primase_C"/>
</dbReference>
<evidence type="ECO:0008006" key="4">
    <source>
        <dbReference type="Google" id="ProtNLM"/>
    </source>
</evidence>
<dbReference type="STRING" id="58114.SAMN05216270_108192"/>
<dbReference type="GO" id="GO:0006260">
    <property type="term" value="P:DNA replication"/>
    <property type="evidence" value="ECO:0007669"/>
    <property type="project" value="InterPro"/>
</dbReference>
<dbReference type="EMBL" id="FNAD01000008">
    <property type="protein sequence ID" value="SDD86590.1"/>
    <property type="molecule type" value="Genomic_DNA"/>
</dbReference>
<protein>
    <recommendedName>
        <fullName evidence="4">DnaB-like helicase N terminal domain-containing protein</fullName>
    </recommendedName>
</protein>
<dbReference type="SUPFAM" id="SSF48024">
    <property type="entry name" value="N-terminal domain of DnaB helicase"/>
    <property type="match status" value="1"/>
</dbReference>
<dbReference type="InterPro" id="IPR036185">
    <property type="entry name" value="DNA_heli_DnaB-like_N_sf"/>
</dbReference>
<name>A0A1G6Y8A6_9ACTN</name>
<accession>A0A1G6Y8A6</accession>
<organism evidence="2 3">
    <name type="scientific">Glycomyces harbinensis</name>
    <dbReference type="NCBI Taxonomy" id="58114"/>
    <lineage>
        <taxon>Bacteria</taxon>
        <taxon>Bacillati</taxon>
        <taxon>Actinomycetota</taxon>
        <taxon>Actinomycetes</taxon>
        <taxon>Glycomycetales</taxon>
        <taxon>Glycomycetaceae</taxon>
        <taxon>Glycomyces</taxon>
    </lineage>
</organism>